<dbReference type="FunFam" id="3.30.1490.20:FF:000003">
    <property type="entry name" value="acetyl-CoA carboxylase isoform X1"/>
    <property type="match status" value="1"/>
</dbReference>
<dbReference type="PROSITE" id="PS50979">
    <property type="entry name" value="BC"/>
    <property type="match status" value="1"/>
</dbReference>
<dbReference type="EMBL" id="NDHY01000002">
    <property type="protein sequence ID" value="RII00765.1"/>
    <property type="molecule type" value="Genomic_DNA"/>
</dbReference>
<dbReference type="Gene3D" id="3.30.470.20">
    <property type="entry name" value="ATP-grasp fold, B domain"/>
    <property type="match status" value="1"/>
</dbReference>
<dbReference type="PROSITE" id="PS50975">
    <property type="entry name" value="ATP_GRASP"/>
    <property type="match status" value="1"/>
</dbReference>
<dbReference type="GO" id="GO:0005524">
    <property type="term" value="F:ATP binding"/>
    <property type="evidence" value="ECO:0007669"/>
    <property type="project" value="UniProtKB-UniRule"/>
</dbReference>
<evidence type="ECO:0000313" key="8">
    <source>
        <dbReference type="EMBL" id="RII00765.1"/>
    </source>
</evidence>
<keyword evidence="3 5" id="KW-0067">ATP-binding</keyword>
<dbReference type="FunFam" id="3.40.50.20:FF:000010">
    <property type="entry name" value="Propionyl-CoA carboxylase subunit alpha"/>
    <property type="match status" value="1"/>
</dbReference>
<protein>
    <submittedName>
        <fullName evidence="8">ATP-grasp domain-containing protein</fullName>
    </submittedName>
</protein>
<evidence type="ECO:0000256" key="2">
    <source>
        <dbReference type="ARBA" id="ARBA00022741"/>
    </source>
</evidence>
<dbReference type="InterPro" id="IPR005482">
    <property type="entry name" value="Biotin_COase_C"/>
</dbReference>
<name>A0A399FWG5_UNCN2</name>
<dbReference type="SUPFAM" id="SSF56059">
    <property type="entry name" value="Glutathione synthetase ATP-binding domain-like"/>
    <property type="match status" value="1"/>
</dbReference>
<dbReference type="InterPro" id="IPR011764">
    <property type="entry name" value="Biotin_carboxylation_dom"/>
</dbReference>
<evidence type="ECO:0000259" key="7">
    <source>
        <dbReference type="PROSITE" id="PS50979"/>
    </source>
</evidence>
<dbReference type="GO" id="GO:0046872">
    <property type="term" value="F:metal ion binding"/>
    <property type="evidence" value="ECO:0007669"/>
    <property type="project" value="InterPro"/>
</dbReference>
<evidence type="ECO:0000256" key="1">
    <source>
        <dbReference type="ARBA" id="ARBA00022598"/>
    </source>
</evidence>
<dbReference type="GO" id="GO:0016874">
    <property type="term" value="F:ligase activity"/>
    <property type="evidence" value="ECO:0007669"/>
    <property type="project" value="UniProtKB-KW"/>
</dbReference>
<proteinExistence type="predicted"/>
<evidence type="ECO:0000256" key="4">
    <source>
        <dbReference type="ARBA" id="ARBA00023267"/>
    </source>
</evidence>
<dbReference type="SMART" id="SM00878">
    <property type="entry name" value="Biotin_carb_C"/>
    <property type="match status" value="1"/>
</dbReference>
<dbReference type="PROSITE" id="PS00866">
    <property type="entry name" value="CPSASE_1"/>
    <property type="match status" value="1"/>
</dbReference>
<dbReference type="AlphaFoldDB" id="A0A399FWG5"/>
<reference evidence="8 9" key="1">
    <citation type="submission" date="2018-08" db="EMBL/GenBank/DDBJ databases">
        <title>Draft genome of candidate division NPL-UPA2 bacterium Unc8 that adapted to ultra-basic serpentinizing groundwater.</title>
        <authorList>
            <person name="Ishii S."/>
            <person name="Suzuki S."/>
            <person name="Nealson K.H."/>
        </authorList>
    </citation>
    <scope>NUCLEOTIDE SEQUENCE [LARGE SCALE GENOMIC DNA]</scope>
    <source>
        <strain evidence="8">Unc8</strain>
    </source>
</reference>
<evidence type="ECO:0000259" key="6">
    <source>
        <dbReference type="PROSITE" id="PS50975"/>
    </source>
</evidence>
<dbReference type="InterPro" id="IPR011761">
    <property type="entry name" value="ATP-grasp"/>
</dbReference>
<keyword evidence="1" id="KW-0436">Ligase</keyword>
<dbReference type="InterPro" id="IPR016185">
    <property type="entry name" value="PreATP-grasp_dom_sf"/>
</dbReference>
<feature type="domain" description="ATP-grasp" evidence="6">
    <location>
        <begin position="121"/>
        <end position="317"/>
    </location>
</feature>
<dbReference type="InterPro" id="IPR050856">
    <property type="entry name" value="Biotin_carboxylase_complex"/>
</dbReference>
<keyword evidence="2 5" id="KW-0547">Nucleotide-binding</keyword>
<dbReference type="InterPro" id="IPR005481">
    <property type="entry name" value="BC-like_N"/>
</dbReference>
<dbReference type="Pfam" id="PF02786">
    <property type="entry name" value="CPSase_L_D2"/>
    <property type="match status" value="1"/>
</dbReference>
<dbReference type="Pfam" id="PF02785">
    <property type="entry name" value="Biotin_carb_C"/>
    <property type="match status" value="1"/>
</dbReference>
<evidence type="ECO:0000256" key="3">
    <source>
        <dbReference type="ARBA" id="ARBA00022840"/>
    </source>
</evidence>
<dbReference type="PANTHER" id="PTHR18866">
    <property type="entry name" value="CARBOXYLASE:PYRUVATE/ACETYL-COA/PROPIONYL-COA CARBOXYLASE"/>
    <property type="match status" value="1"/>
</dbReference>
<feature type="domain" description="Biotin carboxylation" evidence="7">
    <location>
        <begin position="2"/>
        <end position="445"/>
    </location>
</feature>
<keyword evidence="4" id="KW-0092">Biotin</keyword>
<accession>A0A399FWG5</accession>
<evidence type="ECO:0000256" key="5">
    <source>
        <dbReference type="PROSITE-ProRule" id="PRU00409"/>
    </source>
</evidence>
<gene>
    <name evidence="8" type="ORF">B9J77_01760</name>
</gene>
<organism evidence="8 9">
    <name type="scientific">candidate division NPL-UPA2 bacterium Unc8</name>
    <dbReference type="NCBI Taxonomy" id="1980939"/>
    <lineage>
        <taxon>Bacteria</taxon>
    </lineage>
</organism>
<sequence length="451" mass="50651">MMISSVLVANRGEIARRVIRTIKRLKIKTIAVYSDIDENTLFANDADEKVSLGGKTPLESYLNIEKIIKVAVDKKCEAIHPGYGFLSENSDFIRACENENIIFIGPKASSVAVMGDKQRARETAKKLGVPIISGSGILKNLKEAEEVCKELSFPVILKASAGGGGIGMKKVETEGELRQAYEQTSNRARAAFGDGRVYIEKYLEEPHHIEIQVLRDKFGNVLTFYERECSVQRRHQKIIEESPSTFVPEELRHNLREAAKKLVNGIDYLNAATIEFMVDKYRNFYFLEANTRLQVEHPITEEISGVDLVEFQLEIASGKPIPLLEENLKVSGWAIESRIYAEDPEKFYPSPGTIAEYSEPQGEGIRVDSGTRGGDVISSFYDPLIAKLVTFGEDRTIAIERMLFALENYSITGIKTNIPFLTKAYSSKLFSNGGYDTHFIEKLNQIEEEIR</sequence>
<comment type="caution">
    <text evidence="8">The sequence shown here is derived from an EMBL/GenBank/DDBJ whole genome shotgun (WGS) entry which is preliminary data.</text>
</comment>
<dbReference type="Proteomes" id="UP000266287">
    <property type="component" value="Unassembled WGS sequence"/>
</dbReference>
<dbReference type="Pfam" id="PF00289">
    <property type="entry name" value="Biotin_carb_N"/>
    <property type="match status" value="1"/>
</dbReference>
<dbReference type="PANTHER" id="PTHR18866:SF33">
    <property type="entry name" value="METHYLCROTONOYL-COA CARBOXYLASE SUBUNIT ALPHA, MITOCHONDRIAL-RELATED"/>
    <property type="match status" value="1"/>
</dbReference>
<evidence type="ECO:0000313" key="9">
    <source>
        <dbReference type="Proteomes" id="UP000266287"/>
    </source>
</evidence>
<dbReference type="SUPFAM" id="SSF51246">
    <property type="entry name" value="Rudiment single hybrid motif"/>
    <property type="match status" value="1"/>
</dbReference>
<dbReference type="PROSITE" id="PS00867">
    <property type="entry name" value="CPSASE_2"/>
    <property type="match status" value="1"/>
</dbReference>
<dbReference type="InterPro" id="IPR011054">
    <property type="entry name" value="Rudment_hybrid_motif"/>
</dbReference>
<dbReference type="InterPro" id="IPR005479">
    <property type="entry name" value="CPAse_ATP-bd"/>
</dbReference>
<dbReference type="SUPFAM" id="SSF52440">
    <property type="entry name" value="PreATP-grasp domain"/>
    <property type="match status" value="1"/>
</dbReference>